<dbReference type="PANTHER" id="PTHR10900:SF77">
    <property type="entry name" value="FI19380P1"/>
    <property type="match status" value="1"/>
</dbReference>
<reference evidence="3 4" key="1">
    <citation type="submission" date="2016-11" db="EMBL/GenBank/DDBJ databases">
        <title>Study of marine rhodopsin-containing bacteria.</title>
        <authorList>
            <person name="Yoshizawa S."/>
            <person name="Kumagai Y."/>
            <person name="Kogure K."/>
        </authorList>
    </citation>
    <scope>NUCLEOTIDE SEQUENCE [LARGE SCALE GENOMIC DNA]</scope>
    <source>
        <strain evidence="3 4">SG-29</strain>
    </source>
</reference>
<dbReference type="Pfam" id="PF02469">
    <property type="entry name" value="Fasciclin"/>
    <property type="match status" value="1"/>
</dbReference>
<feature type="signal peptide" evidence="1">
    <location>
        <begin position="1"/>
        <end position="17"/>
    </location>
</feature>
<organism evidence="3 4">
    <name type="scientific">Rubricoccus marinus</name>
    <dbReference type="NCBI Taxonomy" id="716817"/>
    <lineage>
        <taxon>Bacteria</taxon>
        <taxon>Pseudomonadati</taxon>
        <taxon>Rhodothermota</taxon>
        <taxon>Rhodothermia</taxon>
        <taxon>Rhodothermales</taxon>
        <taxon>Rubricoccaceae</taxon>
        <taxon>Rubricoccus</taxon>
    </lineage>
</organism>
<feature type="domain" description="FAS1" evidence="2">
    <location>
        <begin position="26"/>
        <end position="150"/>
    </location>
</feature>
<keyword evidence="1" id="KW-0732">Signal</keyword>
<comment type="caution">
    <text evidence="3">The sequence shown here is derived from an EMBL/GenBank/DDBJ whole genome shotgun (WGS) entry which is preliminary data.</text>
</comment>
<dbReference type="EMBL" id="MQWB01000001">
    <property type="protein sequence ID" value="OZC03029.1"/>
    <property type="molecule type" value="Genomic_DNA"/>
</dbReference>
<dbReference type="Proteomes" id="UP000216446">
    <property type="component" value="Unassembled WGS sequence"/>
</dbReference>
<evidence type="ECO:0000313" key="4">
    <source>
        <dbReference type="Proteomes" id="UP000216446"/>
    </source>
</evidence>
<dbReference type="InterPro" id="IPR036378">
    <property type="entry name" value="FAS1_dom_sf"/>
</dbReference>
<dbReference type="SUPFAM" id="SSF82153">
    <property type="entry name" value="FAS1 domain"/>
    <property type="match status" value="1"/>
</dbReference>
<evidence type="ECO:0000313" key="3">
    <source>
        <dbReference type="EMBL" id="OZC03029.1"/>
    </source>
</evidence>
<feature type="chain" id="PRO_5012943693" description="FAS1 domain-containing protein" evidence="1">
    <location>
        <begin position="18"/>
        <end position="150"/>
    </location>
</feature>
<sequence>MRYLTLFALAFSLTLTACDSADVEDDFTVTAAVTADAELSVLEQAVLEAGLATALDDQDGEFTVFAPTNAAFTAALDELDLTAAQLLARQDLAAILQLHVISGRDLEANDLQDGDTITTLNGQTLTVVEQNGRIGLDTEDDDDDANAFVT</sequence>
<dbReference type="PROSITE" id="PS51257">
    <property type="entry name" value="PROKAR_LIPOPROTEIN"/>
    <property type="match status" value="1"/>
</dbReference>
<feature type="non-terminal residue" evidence="3">
    <location>
        <position position="150"/>
    </location>
</feature>
<dbReference type="Gene3D" id="2.30.180.10">
    <property type="entry name" value="FAS1 domain"/>
    <property type="match status" value="1"/>
</dbReference>
<dbReference type="PANTHER" id="PTHR10900">
    <property type="entry name" value="PERIOSTIN-RELATED"/>
    <property type="match status" value="1"/>
</dbReference>
<evidence type="ECO:0000259" key="2">
    <source>
        <dbReference type="PROSITE" id="PS50213"/>
    </source>
</evidence>
<dbReference type="RefSeq" id="WP_094547907.1">
    <property type="nucleotide sequence ID" value="NZ_MQWB01000001.1"/>
</dbReference>
<dbReference type="OrthoDB" id="1119934at2"/>
<protein>
    <recommendedName>
        <fullName evidence="2">FAS1 domain-containing protein</fullName>
    </recommendedName>
</protein>
<dbReference type="InterPro" id="IPR050904">
    <property type="entry name" value="Adhesion/Biosynth-related"/>
</dbReference>
<keyword evidence="4" id="KW-1185">Reference proteome</keyword>
<evidence type="ECO:0000256" key="1">
    <source>
        <dbReference type="SAM" id="SignalP"/>
    </source>
</evidence>
<dbReference type="PROSITE" id="PS50213">
    <property type="entry name" value="FAS1"/>
    <property type="match status" value="1"/>
</dbReference>
<proteinExistence type="predicted"/>
<accession>A0A259TZ44</accession>
<dbReference type="AlphaFoldDB" id="A0A259TZ44"/>
<name>A0A259TZ44_9BACT</name>
<dbReference type="SMART" id="SM00554">
    <property type="entry name" value="FAS1"/>
    <property type="match status" value="1"/>
</dbReference>
<dbReference type="GO" id="GO:0005615">
    <property type="term" value="C:extracellular space"/>
    <property type="evidence" value="ECO:0007669"/>
    <property type="project" value="TreeGrafter"/>
</dbReference>
<gene>
    <name evidence="3" type="ORF">BSZ36_08630</name>
</gene>
<dbReference type="InParanoid" id="A0A259TZ44"/>
<dbReference type="InterPro" id="IPR000782">
    <property type="entry name" value="FAS1_domain"/>
</dbReference>